<reference evidence="1 2" key="1">
    <citation type="submission" date="2018-04" db="EMBL/GenBank/DDBJ databases">
        <title>Serotype diversity and antimicrobial resistance among Salmonella enterica isolated from patients at an equine referral hospital.</title>
        <authorList>
            <person name="Leon I.M."/>
            <person name="Lawhon S.D."/>
            <person name="Norman K.N."/>
            <person name="Threadgill D.S."/>
            <person name="Ohta N."/>
            <person name="Vinasco J."/>
            <person name="Scott H.M."/>
        </authorList>
    </citation>
    <scope>NUCLEOTIDE SEQUENCE [LARGE SCALE GENOMIC DNA]</scope>
    <source>
        <strain evidence="1 2">235</strain>
    </source>
</reference>
<name>A0A2T8TGG8_SALER</name>
<organism evidence="1 2">
    <name type="scientific">Salmonella enterica</name>
    <name type="common">Salmonella choleraesuis</name>
    <dbReference type="NCBI Taxonomy" id="28901"/>
    <lineage>
        <taxon>Bacteria</taxon>
        <taxon>Pseudomonadati</taxon>
        <taxon>Pseudomonadota</taxon>
        <taxon>Gammaproteobacteria</taxon>
        <taxon>Enterobacterales</taxon>
        <taxon>Enterobacteriaceae</taxon>
        <taxon>Salmonella</taxon>
    </lineage>
</organism>
<proteinExistence type="predicted"/>
<sequence>MSESSGLALPLIVHWPYRLKTVIQRITRGRRLPHDSKWFTNVPGNFAVRAHVASTEKGLRVWLTLRRGWHSGEYVYSRLAVPVPENAGRRKAYRLACRQAEHLAHFRYRFQP</sequence>
<accession>A0A2T8TGG8</accession>
<dbReference type="AlphaFoldDB" id="A0A2T8TGG8"/>
<protein>
    <submittedName>
        <fullName evidence="1">Uncharacterized protein</fullName>
    </submittedName>
</protein>
<gene>
    <name evidence="1" type="ORF">C4860_00690</name>
</gene>
<evidence type="ECO:0000313" key="2">
    <source>
        <dbReference type="Proteomes" id="UP000245912"/>
    </source>
</evidence>
<dbReference type="EMBL" id="QDLQ01000001">
    <property type="protein sequence ID" value="PVJ00765.1"/>
    <property type="molecule type" value="Genomic_DNA"/>
</dbReference>
<comment type="caution">
    <text evidence="1">The sequence shown here is derived from an EMBL/GenBank/DDBJ whole genome shotgun (WGS) entry which is preliminary data.</text>
</comment>
<evidence type="ECO:0000313" key="1">
    <source>
        <dbReference type="EMBL" id="PVJ00765.1"/>
    </source>
</evidence>
<dbReference type="Proteomes" id="UP000245912">
    <property type="component" value="Unassembled WGS sequence"/>
</dbReference>